<dbReference type="OrthoDB" id="78439at2759"/>
<evidence type="ECO:0000313" key="1">
    <source>
        <dbReference type="EMBL" id="ETW02725.1"/>
    </source>
</evidence>
<gene>
    <name evidence="1" type="ORF">H310_05226</name>
</gene>
<dbReference type="RefSeq" id="XP_008868109.1">
    <property type="nucleotide sequence ID" value="XM_008869887.1"/>
</dbReference>
<accession>A0A024U922</accession>
<dbReference type="GeneID" id="20082276"/>
<proteinExistence type="predicted"/>
<organism evidence="1">
    <name type="scientific">Aphanomyces invadans</name>
    <dbReference type="NCBI Taxonomy" id="157072"/>
    <lineage>
        <taxon>Eukaryota</taxon>
        <taxon>Sar</taxon>
        <taxon>Stramenopiles</taxon>
        <taxon>Oomycota</taxon>
        <taxon>Saprolegniomycetes</taxon>
        <taxon>Saprolegniales</taxon>
        <taxon>Verrucalvaceae</taxon>
        <taxon>Aphanomyces</taxon>
    </lineage>
</organism>
<protein>
    <submittedName>
        <fullName evidence="1">Uncharacterized protein</fullName>
    </submittedName>
</protein>
<name>A0A024U922_9STRA</name>
<dbReference type="VEuPathDB" id="FungiDB:H310_05226"/>
<reference evidence="1" key="1">
    <citation type="submission" date="2013-12" db="EMBL/GenBank/DDBJ databases">
        <title>The Genome Sequence of Aphanomyces invadans NJM9701.</title>
        <authorList>
            <consortium name="The Broad Institute Genomics Platform"/>
            <person name="Russ C."/>
            <person name="Tyler B."/>
            <person name="van West P."/>
            <person name="Dieguez-Uribeondo J."/>
            <person name="Young S.K."/>
            <person name="Zeng Q."/>
            <person name="Gargeya S."/>
            <person name="Fitzgerald M."/>
            <person name="Abouelleil A."/>
            <person name="Alvarado L."/>
            <person name="Chapman S.B."/>
            <person name="Gainer-Dewar J."/>
            <person name="Goldberg J."/>
            <person name="Griggs A."/>
            <person name="Gujja S."/>
            <person name="Hansen M."/>
            <person name="Howarth C."/>
            <person name="Imamovic A."/>
            <person name="Ireland A."/>
            <person name="Larimer J."/>
            <person name="McCowan C."/>
            <person name="Murphy C."/>
            <person name="Pearson M."/>
            <person name="Poon T.W."/>
            <person name="Priest M."/>
            <person name="Roberts A."/>
            <person name="Saif S."/>
            <person name="Shea T."/>
            <person name="Sykes S."/>
            <person name="Wortman J."/>
            <person name="Nusbaum C."/>
            <person name="Birren B."/>
        </authorList>
    </citation>
    <scope>NUCLEOTIDE SEQUENCE [LARGE SCALE GENOMIC DNA]</scope>
    <source>
        <strain evidence="1">NJM9701</strain>
    </source>
</reference>
<sequence>MAYRSVTYFQCPDPTDHLCHALTLLPVAGERSRSYWKLLKGLQRIPKVTAMIRSEAQTLLTQLSTAANVGVVWAGWKKRTQQFLKAYHTQLLAQRTHTMDPTSPTPQWWHTNRL</sequence>
<dbReference type="AlphaFoldDB" id="A0A024U922"/>
<dbReference type="EMBL" id="KI913960">
    <property type="protein sequence ID" value="ETW02725.1"/>
    <property type="molecule type" value="Genomic_DNA"/>
</dbReference>